<evidence type="ECO:0000313" key="1">
    <source>
        <dbReference type="EMBL" id="KAH7039772.1"/>
    </source>
</evidence>
<organism evidence="1 2">
    <name type="scientific">Microdochium trichocladiopsis</name>
    <dbReference type="NCBI Taxonomy" id="1682393"/>
    <lineage>
        <taxon>Eukaryota</taxon>
        <taxon>Fungi</taxon>
        <taxon>Dikarya</taxon>
        <taxon>Ascomycota</taxon>
        <taxon>Pezizomycotina</taxon>
        <taxon>Sordariomycetes</taxon>
        <taxon>Xylariomycetidae</taxon>
        <taxon>Xylariales</taxon>
        <taxon>Microdochiaceae</taxon>
        <taxon>Microdochium</taxon>
    </lineage>
</organism>
<proteinExistence type="predicted"/>
<name>A0A9P8YGV9_9PEZI</name>
<keyword evidence="2" id="KW-1185">Reference proteome</keyword>
<sequence>MYPPFQRCLFAEQRTEIYTVRPAGGLPEVLGVGIAVDFDSRIPSTMIHRNCRVQDREDTEEQESGTNSRYVRNFSTEHSPQLVFIELDSAKNNDGSHCITSGALFCSRVVPADSVEGPSLSVPAIVVHRDSKSENLLATTFWAGIWKGGSERYNAHEQNFHDRFKGLGWLRSVPEASYALCGTTLASAEDAGSLLRAAHQVLPKGSGLSAGRVGKAATYLSPFFAACMVAHIHVQEDRTIVLRLFGCVRLSKLKTDRNNFLSIASRPHLATAVRTLEWHELPITAYRNGTQLTDFGMTLAEVYRWYKNLCRIEPWSPFDKKAPRFTQSRYMERLRGFHQAFTAAISAMPHLDTFRMQSADHGQILGTIGRTPVLVQDIDTDVGYKRSYRRLLLGVQDFFHNALEAKASRISRVPSTCASITYCTRTSSLGPPPADITYFGAVSGQPFQSMTSVELALANVGQETMKRTLSALLHARQLRTLQLKYAKGTEGGRTSKGSAETGRTIVEFFKERGSGWPPLKALSLEDMNLSSRVHIALVTLHKATLCSLRLVNCGLTLADVNDLAPIDGLRLQTVEIQEPRGEPQEIEHDHQLCILTRWKKRVPLQGQAAANHEDLVIRTTDPNEELSEDANEDSHPNWENPDRNFIWAALYRRPFRFYRERYARCWHWGRRTTSGPIHFWPSDDESGRPTSLWKFTHGATGEVRFGDNPLEYWDAWDEEDGSADIAEPTPYDHAFLCYVSDVSDNEWGQPPKEEAVPRNRETTKFTKRMQDELERHRLLPVSD</sequence>
<accession>A0A9P8YGV9</accession>
<dbReference type="RefSeq" id="XP_046017827.1">
    <property type="nucleotide sequence ID" value="XM_046161391.1"/>
</dbReference>
<protein>
    <submittedName>
        <fullName evidence="1">Uncharacterized protein</fullName>
    </submittedName>
</protein>
<dbReference type="AlphaFoldDB" id="A0A9P8YGV9"/>
<gene>
    <name evidence="1" type="ORF">B0I36DRAFT_390407</name>
</gene>
<dbReference type="Proteomes" id="UP000756346">
    <property type="component" value="Unassembled WGS sequence"/>
</dbReference>
<dbReference type="OrthoDB" id="5427399at2759"/>
<dbReference type="EMBL" id="JAGTJQ010000001">
    <property type="protein sequence ID" value="KAH7039772.1"/>
    <property type="molecule type" value="Genomic_DNA"/>
</dbReference>
<comment type="caution">
    <text evidence="1">The sequence shown here is derived from an EMBL/GenBank/DDBJ whole genome shotgun (WGS) entry which is preliminary data.</text>
</comment>
<dbReference type="GeneID" id="70190937"/>
<reference evidence="1" key="1">
    <citation type="journal article" date="2021" name="Nat. Commun.">
        <title>Genetic determinants of endophytism in the Arabidopsis root mycobiome.</title>
        <authorList>
            <person name="Mesny F."/>
            <person name="Miyauchi S."/>
            <person name="Thiergart T."/>
            <person name="Pickel B."/>
            <person name="Atanasova L."/>
            <person name="Karlsson M."/>
            <person name="Huettel B."/>
            <person name="Barry K.W."/>
            <person name="Haridas S."/>
            <person name="Chen C."/>
            <person name="Bauer D."/>
            <person name="Andreopoulos W."/>
            <person name="Pangilinan J."/>
            <person name="LaButti K."/>
            <person name="Riley R."/>
            <person name="Lipzen A."/>
            <person name="Clum A."/>
            <person name="Drula E."/>
            <person name="Henrissat B."/>
            <person name="Kohler A."/>
            <person name="Grigoriev I.V."/>
            <person name="Martin F.M."/>
            <person name="Hacquard S."/>
        </authorList>
    </citation>
    <scope>NUCLEOTIDE SEQUENCE</scope>
    <source>
        <strain evidence="1">MPI-CAGE-CH-0230</strain>
    </source>
</reference>
<evidence type="ECO:0000313" key="2">
    <source>
        <dbReference type="Proteomes" id="UP000756346"/>
    </source>
</evidence>